<dbReference type="RefSeq" id="WP_013775897.1">
    <property type="nucleotide sequence ID" value="NC_015518.1"/>
</dbReference>
<reference key="2">
    <citation type="journal article" date="2011" name="Extremophiles">
        <title>Genomic analyses of Acidianus hospitalis W1 a host for studying crenarchaeal virus and plasmid life cycles.</title>
        <authorList>
            <person name="You X.Y."/>
            <person name="Liu C."/>
            <person name="Wang S.Y."/>
            <person name="Jiang C.Y."/>
            <person name="Shah S.A."/>
            <person name="Prangishvili D."/>
            <person name="Liu S.J."/>
            <person name="Garrett R.A."/>
        </authorList>
    </citation>
    <scope>NUCLEOTIDE SEQUENCE</scope>
    <source>
        <strain>W1</strain>
    </source>
</reference>
<dbReference type="Pfam" id="PF03745">
    <property type="entry name" value="DUF309"/>
    <property type="match status" value="1"/>
</dbReference>
<dbReference type="GeneID" id="10600571"/>
<evidence type="ECO:0000313" key="2">
    <source>
        <dbReference type="Proteomes" id="UP000008458"/>
    </source>
</evidence>
<dbReference type="SUPFAM" id="SSF140663">
    <property type="entry name" value="TTHA0068-like"/>
    <property type="match status" value="1"/>
</dbReference>
<dbReference type="AlphaFoldDB" id="F4B9R5"/>
<gene>
    <name evidence="1" type="ordered locus">Ahos_1097</name>
</gene>
<dbReference type="HOGENOM" id="CLU_2021601_0_0_2"/>
<protein>
    <recommendedName>
        <fullName evidence="3">DUF309 domain-containing protein</fullName>
    </recommendedName>
</protein>
<accession>F4B9R5</accession>
<dbReference type="KEGG" id="aho:Ahos_1097"/>
<organism evidence="1 2">
    <name type="scientific">Acidianus hospitalis (strain W1)</name>
    <dbReference type="NCBI Taxonomy" id="933801"/>
    <lineage>
        <taxon>Archaea</taxon>
        <taxon>Thermoproteota</taxon>
        <taxon>Thermoprotei</taxon>
        <taxon>Sulfolobales</taxon>
        <taxon>Sulfolobaceae</taxon>
        <taxon>Acidianus</taxon>
    </lineage>
</organism>
<dbReference type="eggNOG" id="arCOG03705">
    <property type="taxonomic scope" value="Archaea"/>
</dbReference>
<evidence type="ECO:0000313" key="1">
    <source>
        <dbReference type="EMBL" id="AEE93981.1"/>
    </source>
</evidence>
<keyword evidence="2" id="KW-1185">Reference proteome</keyword>
<dbReference type="InterPro" id="IPR005500">
    <property type="entry name" value="DUF309"/>
</dbReference>
<reference evidence="1 2" key="1">
    <citation type="journal article" date="2011" name="Extremophiles">
        <title>Genomic analysis of Acidianus hospitalis W1 a host for studying crenarchaeal virus and plasmid life cycles.</title>
        <authorList>
            <person name="You X.Y."/>
            <person name="Liu C."/>
            <person name="Wang S.Y."/>
            <person name="Jiang C.Y."/>
            <person name="Shah S.A."/>
            <person name="Prangishvili D."/>
            <person name="She Q."/>
            <person name="Liu S.J."/>
            <person name="Garrett R.A."/>
        </authorList>
    </citation>
    <scope>NUCLEOTIDE SEQUENCE [LARGE SCALE GENOMIC DNA]</scope>
    <source>
        <strain evidence="1 2">W1</strain>
    </source>
</reference>
<dbReference type="Gene3D" id="1.10.3450.10">
    <property type="entry name" value="TTHA0068-like"/>
    <property type="match status" value="1"/>
</dbReference>
<name>F4B9R5_ACIHW</name>
<dbReference type="EMBL" id="CP002535">
    <property type="protein sequence ID" value="AEE93981.1"/>
    <property type="molecule type" value="Genomic_DNA"/>
</dbReference>
<dbReference type="Proteomes" id="UP000008458">
    <property type="component" value="Chromosome"/>
</dbReference>
<proteinExistence type="predicted"/>
<evidence type="ECO:0008006" key="3">
    <source>
        <dbReference type="Google" id="ProtNLM"/>
    </source>
</evidence>
<dbReference type="InterPro" id="IPR023203">
    <property type="entry name" value="TTHA0068_sf"/>
</dbReference>
<sequence length="146" mass="17285">MRKRHILLYPPTIEVKNLHKINIVDIRRCKYTEIDIIDDPQKVIKILGNPIKIINVNEEKESFPNLFFNCRFWEAHEVLEKIWITEMNEKRKKYLQALILLCASMIHYLKGHEKVSDDLLNKALSLISELPEDLLPLFYISLTLNS</sequence>
<dbReference type="STRING" id="933801.Ahos_1097"/>